<dbReference type="RefSeq" id="WP_136909272.1">
    <property type="nucleotide sequence ID" value="NZ_JBITGO010000004.1"/>
</dbReference>
<evidence type="ECO:0000313" key="3">
    <source>
        <dbReference type="Proteomes" id="UP000305109"/>
    </source>
</evidence>
<gene>
    <name evidence="2" type="ORF">FCG67_09555</name>
</gene>
<accession>A0ABY2RKK9</accession>
<keyword evidence="3" id="KW-1185">Reference proteome</keyword>
<evidence type="ECO:0008006" key="4">
    <source>
        <dbReference type="Google" id="ProtNLM"/>
    </source>
</evidence>
<dbReference type="EMBL" id="SUMD01000004">
    <property type="protein sequence ID" value="TJZ78300.1"/>
    <property type="molecule type" value="Genomic_DNA"/>
</dbReference>
<feature type="region of interest" description="Disordered" evidence="1">
    <location>
        <begin position="70"/>
        <end position="110"/>
    </location>
</feature>
<proteinExistence type="predicted"/>
<reference evidence="2 3" key="1">
    <citation type="submission" date="2019-04" db="EMBL/GenBank/DDBJ databases">
        <title>Rhodococcus oryzae sp. nov., a novel actinomycete isolated from rhizosphere soil of rice (Oryza sativa L.).</title>
        <authorList>
            <person name="Li C."/>
        </authorList>
    </citation>
    <scope>NUCLEOTIDE SEQUENCE [LARGE SCALE GENOMIC DNA]</scope>
    <source>
        <strain evidence="2 3">NEAU-CX67</strain>
    </source>
</reference>
<protein>
    <recommendedName>
        <fullName evidence="4">YtxH domain-containing protein</fullName>
    </recommendedName>
</protein>
<evidence type="ECO:0000313" key="2">
    <source>
        <dbReference type="EMBL" id="TJZ78300.1"/>
    </source>
</evidence>
<dbReference type="Proteomes" id="UP000305109">
    <property type="component" value="Unassembled WGS sequence"/>
</dbReference>
<organism evidence="2 3">
    <name type="scientific">Rhodococcus oryzae</name>
    <dbReference type="NCBI Taxonomy" id="2571143"/>
    <lineage>
        <taxon>Bacteria</taxon>
        <taxon>Bacillati</taxon>
        <taxon>Actinomycetota</taxon>
        <taxon>Actinomycetes</taxon>
        <taxon>Mycobacteriales</taxon>
        <taxon>Nocardiaceae</taxon>
        <taxon>Rhodococcus</taxon>
    </lineage>
</organism>
<evidence type="ECO:0000256" key="1">
    <source>
        <dbReference type="SAM" id="MobiDB-lite"/>
    </source>
</evidence>
<sequence length="110" mass="11490">MRNLWIGMIIGAATGAAIGAIVDGSRRAGLVAVEAGHTVTQAVKEHVPEARERLQKIDLPGKAHEILDRAAESQAADATRHAAQNLADSAKHAAGTASSHLHHHDAADEQ</sequence>
<comment type="caution">
    <text evidence="2">The sequence shown here is derived from an EMBL/GenBank/DDBJ whole genome shotgun (WGS) entry which is preliminary data.</text>
</comment>
<name>A0ABY2RKK9_9NOCA</name>